<evidence type="ECO:0000313" key="7">
    <source>
        <dbReference type="Proteomes" id="UP001293593"/>
    </source>
</evidence>
<organism evidence="6 7">
    <name type="scientific">Acacia crassicarpa</name>
    <name type="common">northern wattle</name>
    <dbReference type="NCBI Taxonomy" id="499986"/>
    <lineage>
        <taxon>Eukaryota</taxon>
        <taxon>Viridiplantae</taxon>
        <taxon>Streptophyta</taxon>
        <taxon>Embryophyta</taxon>
        <taxon>Tracheophyta</taxon>
        <taxon>Spermatophyta</taxon>
        <taxon>Magnoliopsida</taxon>
        <taxon>eudicotyledons</taxon>
        <taxon>Gunneridae</taxon>
        <taxon>Pentapetalae</taxon>
        <taxon>rosids</taxon>
        <taxon>fabids</taxon>
        <taxon>Fabales</taxon>
        <taxon>Fabaceae</taxon>
        <taxon>Caesalpinioideae</taxon>
        <taxon>mimosoid clade</taxon>
        <taxon>Acacieae</taxon>
        <taxon>Acacia</taxon>
    </lineage>
</organism>
<accession>A0AAE1IN20</accession>
<keyword evidence="3" id="KW-0325">Glycoprotein</keyword>
<reference evidence="6" key="1">
    <citation type="submission" date="2023-10" db="EMBL/GenBank/DDBJ databases">
        <title>Chromosome-level genome of the transformable northern wattle, Acacia crassicarpa.</title>
        <authorList>
            <person name="Massaro I."/>
            <person name="Sinha N.R."/>
            <person name="Poethig S."/>
            <person name="Leichty A.R."/>
        </authorList>
    </citation>
    <scope>NUCLEOTIDE SEQUENCE</scope>
    <source>
        <strain evidence="6">Acra3RX</strain>
        <tissue evidence="6">Leaf</tissue>
    </source>
</reference>
<dbReference type="CDD" id="cd00028">
    <property type="entry name" value="B_lectin"/>
    <property type="match status" value="1"/>
</dbReference>
<dbReference type="FunFam" id="2.90.10.10:FF:000001">
    <property type="entry name" value="G-type lectin S-receptor-like serine/threonine-protein kinase"/>
    <property type="match status" value="1"/>
</dbReference>
<proteinExistence type="predicted"/>
<feature type="signal peptide" evidence="4">
    <location>
        <begin position="1"/>
        <end position="27"/>
    </location>
</feature>
<dbReference type="EMBL" id="JAWXYG010000014">
    <property type="protein sequence ID" value="KAK4253941.1"/>
    <property type="molecule type" value="Genomic_DNA"/>
</dbReference>
<dbReference type="PANTHER" id="PTHR32444">
    <property type="entry name" value="BULB-TYPE LECTIN DOMAIN-CONTAINING PROTEIN"/>
    <property type="match status" value="1"/>
</dbReference>
<dbReference type="Pfam" id="PF01453">
    <property type="entry name" value="B_lectin"/>
    <property type="match status" value="1"/>
</dbReference>
<dbReference type="SUPFAM" id="SSF51110">
    <property type="entry name" value="alpha-D-mannose-specific plant lectins"/>
    <property type="match status" value="1"/>
</dbReference>
<dbReference type="InterPro" id="IPR001480">
    <property type="entry name" value="Bulb-type_lectin_dom"/>
</dbReference>
<comment type="caution">
    <text evidence="6">The sequence shown here is derived from an EMBL/GenBank/DDBJ whole genome shotgun (WGS) entry which is preliminary data.</text>
</comment>
<protein>
    <recommendedName>
        <fullName evidence="5">Bulb-type lectin domain-containing protein</fullName>
    </recommendedName>
</protein>
<dbReference type="InterPro" id="IPR000858">
    <property type="entry name" value="S_locus_glycoprot_dom"/>
</dbReference>
<name>A0AAE1IN20_9FABA</name>
<dbReference type="PROSITE" id="PS50927">
    <property type="entry name" value="BULB_LECTIN"/>
    <property type="match status" value="1"/>
</dbReference>
<evidence type="ECO:0000256" key="3">
    <source>
        <dbReference type="ARBA" id="ARBA00023180"/>
    </source>
</evidence>
<sequence length="395" mass="44963">MRFFCRHTTLFVVLIIFGCSFFDFCSAKDTIKSSQYIKDPETLSSNGSFFILGFFSQENTRNRYMGIWYKSQSNITWVANRNQPLSDSSGNITISDDGNLVVLNGQNHIIWSSNVSNIAINTTCQLLDSGNLVLKDSAKNILWQSFAHPSDSFLPQMNLPSNKRTGEKLRLTSWKSLSDPSMGNFFITLERLDTPEVFVRNGTHPYWRSGPWNGRIFTGIYYMTTVYLKGFSIIDDGEGTIYLSLSNSAVPEFTFFVLDFQGVLYQNNWHNDMIQPQNYSIQSSKCDIYGLCGSCGSCNPNSSHICTCLRGFEPSNRTEWDMQNWTSGCVRKRTLKCNELKNISAQGNEDGFLKLEMVKHKCNKIIVFRVQNVIFMVYVDHLEAASQIVHIYAPV</sequence>
<dbReference type="Pfam" id="PF00954">
    <property type="entry name" value="S_locus_glycop"/>
    <property type="match status" value="1"/>
</dbReference>
<evidence type="ECO:0000256" key="4">
    <source>
        <dbReference type="SAM" id="SignalP"/>
    </source>
</evidence>
<keyword evidence="2" id="KW-1015">Disulfide bond</keyword>
<dbReference type="PANTHER" id="PTHR32444:SF198">
    <property type="entry name" value="BULB-TYPE LECTIN DOMAIN-CONTAINING PROTEIN"/>
    <property type="match status" value="1"/>
</dbReference>
<dbReference type="GO" id="GO:0048544">
    <property type="term" value="P:recognition of pollen"/>
    <property type="evidence" value="ECO:0007669"/>
    <property type="project" value="InterPro"/>
</dbReference>
<evidence type="ECO:0000256" key="2">
    <source>
        <dbReference type="ARBA" id="ARBA00023157"/>
    </source>
</evidence>
<keyword evidence="7" id="KW-1185">Reference proteome</keyword>
<dbReference type="Gene3D" id="2.90.10.10">
    <property type="entry name" value="Bulb-type lectin domain"/>
    <property type="match status" value="1"/>
</dbReference>
<evidence type="ECO:0000256" key="1">
    <source>
        <dbReference type="ARBA" id="ARBA00022729"/>
    </source>
</evidence>
<evidence type="ECO:0000313" key="6">
    <source>
        <dbReference type="EMBL" id="KAK4253941.1"/>
    </source>
</evidence>
<dbReference type="Proteomes" id="UP001293593">
    <property type="component" value="Unassembled WGS sequence"/>
</dbReference>
<feature type="domain" description="Bulb-type lectin" evidence="5">
    <location>
        <begin position="28"/>
        <end position="147"/>
    </location>
</feature>
<dbReference type="SMART" id="SM00108">
    <property type="entry name" value="B_lectin"/>
    <property type="match status" value="1"/>
</dbReference>
<dbReference type="AlphaFoldDB" id="A0AAE1IN20"/>
<evidence type="ECO:0000259" key="5">
    <source>
        <dbReference type="PROSITE" id="PS50927"/>
    </source>
</evidence>
<feature type="chain" id="PRO_5042122166" description="Bulb-type lectin domain-containing protein" evidence="4">
    <location>
        <begin position="28"/>
        <end position="395"/>
    </location>
</feature>
<gene>
    <name evidence="6" type="ORF">QN277_009384</name>
</gene>
<dbReference type="PROSITE" id="PS51257">
    <property type="entry name" value="PROKAR_LIPOPROTEIN"/>
    <property type="match status" value="1"/>
</dbReference>
<keyword evidence="1 4" id="KW-0732">Signal</keyword>
<dbReference type="InterPro" id="IPR036426">
    <property type="entry name" value="Bulb-type_lectin_dom_sf"/>
</dbReference>